<evidence type="ECO:0000313" key="1">
    <source>
        <dbReference type="EMBL" id="KAJ5307869.1"/>
    </source>
</evidence>
<sequence length="107" mass="10859">MIIPVTGGAAEAIGGVTRIARAATIIDEAGNAAITIGDIVNDPSSAPFAILALLLGGSAGVVSKGTKKAFSEAAARKAISAETLKFFSATFRKNDEIVQKIVRACRG</sequence>
<dbReference type="AlphaFoldDB" id="A0A9W9L330"/>
<name>A0A9W9L330_9EURO</name>
<organism evidence="1 2">
    <name type="scientific">Penicillium atrosanguineum</name>
    <dbReference type="NCBI Taxonomy" id="1132637"/>
    <lineage>
        <taxon>Eukaryota</taxon>
        <taxon>Fungi</taxon>
        <taxon>Dikarya</taxon>
        <taxon>Ascomycota</taxon>
        <taxon>Pezizomycotina</taxon>
        <taxon>Eurotiomycetes</taxon>
        <taxon>Eurotiomycetidae</taxon>
        <taxon>Eurotiales</taxon>
        <taxon>Aspergillaceae</taxon>
        <taxon>Penicillium</taxon>
    </lineage>
</organism>
<protein>
    <submittedName>
        <fullName evidence="1">Uncharacterized protein</fullName>
    </submittedName>
</protein>
<comment type="caution">
    <text evidence="1">The sequence shown here is derived from an EMBL/GenBank/DDBJ whole genome shotgun (WGS) entry which is preliminary data.</text>
</comment>
<reference evidence="1" key="1">
    <citation type="submission" date="2022-12" db="EMBL/GenBank/DDBJ databases">
        <authorList>
            <person name="Petersen C."/>
        </authorList>
    </citation>
    <scope>NUCLEOTIDE SEQUENCE</scope>
    <source>
        <strain evidence="1">IBT 21472</strain>
    </source>
</reference>
<proteinExistence type="predicted"/>
<reference evidence="1" key="2">
    <citation type="journal article" date="2023" name="IMA Fungus">
        <title>Comparative genomic study of the Penicillium genus elucidates a diverse pangenome and 15 lateral gene transfer events.</title>
        <authorList>
            <person name="Petersen C."/>
            <person name="Sorensen T."/>
            <person name="Nielsen M.R."/>
            <person name="Sondergaard T.E."/>
            <person name="Sorensen J.L."/>
            <person name="Fitzpatrick D.A."/>
            <person name="Frisvad J.C."/>
            <person name="Nielsen K.L."/>
        </authorList>
    </citation>
    <scope>NUCLEOTIDE SEQUENCE</scope>
    <source>
        <strain evidence="1">IBT 21472</strain>
    </source>
</reference>
<gene>
    <name evidence="1" type="ORF">N7476_008525</name>
</gene>
<dbReference type="EMBL" id="JAPZBO010000008">
    <property type="protein sequence ID" value="KAJ5307869.1"/>
    <property type="molecule type" value="Genomic_DNA"/>
</dbReference>
<accession>A0A9W9L330</accession>
<keyword evidence="2" id="KW-1185">Reference proteome</keyword>
<dbReference type="Proteomes" id="UP001147746">
    <property type="component" value="Unassembled WGS sequence"/>
</dbReference>
<evidence type="ECO:0000313" key="2">
    <source>
        <dbReference type="Proteomes" id="UP001147746"/>
    </source>
</evidence>